<dbReference type="Proteomes" id="UP000694400">
    <property type="component" value="Chromosome 3"/>
</dbReference>
<feature type="transmembrane region" description="Helical" evidence="3">
    <location>
        <begin position="275"/>
        <end position="297"/>
    </location>
</feature>
<feature type="compositionally biased region" description="Basic and acidic residues" evidence="2">
    <location>
        <begin position="438"/>
        <end position="453"/>
    </location>
</feature>
<name>A0A8B9QVR9_ANAPL</name>
<accession>A0A8B9QVR9</accession>
<proteinExistence type="predicted"/>
<dbReference type="Ensembl" id="ENSAPLT00020002388.1">
    <property type="protein sequence ID" value="ENSAPLP00020002217.1"/>
    <property type="gene ID" value="ENSAPLG00020001633.1"/>
</dbReference>
<feature type="region of interest" description="Disordered" evidence="2">
    <location>
        <begin position="56"/>
        <end position="76"/>
    </location>
</feature>
<sequence length="466" mass="51185">MHQLADFLQVGHDQIRVVHHIPGGESMLKVISDNASKKKYHCPNMTFCTAFHSRSGSQKMGRAPVSTRALQPSDAPGPSRVLIIELGDLPGHQRNEFQRTLTIDSLKTLARTIINAHQTGDLDLPVDTLMVTQPDFLSPGGDNSRQHPGTWLYVRPYNLSVRVQPSDGEIGKQLPVQPQIIFLDKKGRRVEELGPPSEPWIVSAHLKGSSEAVLKGLTEVQVIDGCASFSSLAVSSSGTNYNLVFTVTSPPGAKFTVLSQPFTIFPVPMGEKASLILVVLLSAVASAFVLTLVFCWFKKSKSNKMRTKQADIPRASTKAPQKQARPHAPRVQPFYNPGENESDVPVAREMEETRVVGHATVKLKELSLQPCEAKTVRKMNTLQRKTSNRDIFSAARKSDSHQQQCGGMSPGDSQELQQPIVQVCPAQKDVPQPSGGYNKEREELDTMPKPQNDVREQIVTGAVVEV</sequence>
<evidence type="ECO:0000256" key="3">
    <source>
        <dbReference type="SAM" id="Phobius"/>
    </source>
</evidence>
<evidence type="ECO:0000256" key="1">
    <source>
        <dbReference type="ARBA" id="ARBA00022729"/>
    </source>
</evidence>
<dbReference type="InterPro" id="IPR052387">
    <property type="entry name" value="Fibrocystin"/>
</dbReference>
<reference evidence="4" key="2">
    <citation type="submission" date="2025-08" db="UniProtKB">
        <authorList>
            <consortium name="Ensembl"/>
        </authorList>
    </citation>
    <scope>IDENTIFICATION</scope>
</reference>
<keyword evidence="3" id="KW-0472">Membrane</keyword>
<keyword evidence="3" id="KW-1133">Transmembrane helix</keyword>
<reference evidence="4" key="3">
    <citation type="submission" date="2025-09" db="UniProtKB">
        <authorList>
            <consortium name="Ensembl"/>
        </authorList>
    </citation>
    <scope>IDENTIFICATION</scope>
</reference>
<dbReference type="PANTHER" id="PTHR46769:SF1">
    <property type="entry name" value="FIBROCYSTIN"/>
    <property type="match status" value="1"/>
</dbReference>
<evidence type="ECO:0000256" key="2">
    <source>
        <dbReference type="SAM" id="MobiDB-lite"/>
    </source>
</evidence>
<reference evidence="4" key="1">
    <citation type="submission" date="2019-08" db="EMBL/GenBank/DDBJ databases">
        <title>Three high-quality genomes provides insights into domestication of ducks.</title>
        <authorList>
            <person name="Hou Z.C."/>
            <person name="Zhu F."/>
            <person name="Yin Z.T."/>
            <person name="Zhang F."/>
        </authorList>
    </citation>
    <scope>NUCLEOTIDE SEQUENCE [LARGE SCALE GENOMIC DNA]</scope>
</reference>
<protein>
    <submittedName>
        <fullName evidence="4">Uncharacterized protein</fullName>
    </submittedName>
</protein>
<feature type="region of interest" description="Disordered" evidence="2">
    <location>
        <begin position="426"/>
        <end position="453"/>
    </location>
</feature>
<keyword evidence="1" id="KW-0732">Signal</keyword>
<evidence type="ECO:0000313" key="4">
    <source>
        <dbReference type="Ensembl" id="ENSAPLP00020002217.1"/>
    </source>
</evidence>
<feature type="region of interest" description="Disordered" evidence="2">
    <location>
        <begin position="307"/>
        <end position="338"/>
    </location>
</feature>
<evidence type="ECO:0000313" key="5">
    <source>
        <dbReference type="Proteomes" id="UP000694400"/>
    </source>
</evidence>
<dbReference type="PANTHER" id="PTHR46769">
    <property type="entry name" value="POLYCYSTIC KIDNEY AND HEPATIC DISEASE 1 (AUTOSOMAL RECESSIVE)-LIKE 1"/>
    <property type="match status" value="1"/>
</dbReference>
<organism evidence="4 5">
    <name type="scientific">Anas platyrhynchos</name>
    <name type="common">Mallard</name>
    <name type="synonym">Anas boschas</name>
    <dbReference type="NCBI Taxonomy" id="8839"/>
    <lineage>
        <taxon>Eukaryota</taxon>
        <taxon>Metazoa</taxon>
        <taxon>Chordata</taxon>
        <taxon>Craniata</taxon>
        <taxon>Vertebrata</taxon>
        <taxon>Euteleostomi</taxon>
        <taxon>Archelosauria</taxon>
        <taxon>Archosauria</taxon>
        <taxon>Dinosauria</taxon>
        <taxon>Saurischia</taxon>
        <taxon>Theropoda</taxon>
        <taxon>Coelurosauria</taxon>
        <taxon>Aves</taxon>
        <taxon>Neognathae</taxon>
        <taxon>Galloanserae</taxon>
        <taxon>Anseriformes</taxon>
        <taxon>Anatidae</taxon>
        <taxon>Anatinae</taxon>
        <taxon>Anas</taxon>
    </lineage>
</organism>
<keyword evidence="3" id="KW-0812">Transmembrane</keyword>
<dbReference type="AlphaFoldDB" id="A0A8B9QVR9"/>